<dbReference type="Proteomes" id="UP001154078">
    <property type="component" value="Chromosome 9"/>
</dbReference>
<gene>
    <name evidence="4" type="ORF">MELIAE_LOCUS12860</name>
</gene>
<evidence type="ECO:0000256" key="2">
    <source>
        <dbReference type="ARBA" id="ARBA00022679"/>
    </source>
</evidence>
<dbReference type="Pfam" id="PF00685">
    <property type="entry name" value="Sulfotransfer_1"/>
    <property type="match status" value="2"/>
</dbReference>
<reference evidence="4" key="1">
    <citation type="submission" date="2021-12" db="EMBL/GenBank/DDBJ databases">
        <authorList>
            <person name="King R."/>
        </authorList>
    </citation>
    <scope>NUCLEOTIDE SEQUENCE</scope>
</reference>
<organism evidence="4 5">
    <name type="scientific">Brassicogethes aeneus</name>
    <name type="common">Rape pollen beetle</name>
    <name type="synonym">Meligethes aeneus</name>
    <dbReference type="NCBI Taxonomy" id="1431903"/>
    <lineage>
        <taxon>Eukaryota</taxon>
        <taxon>Metazoa</taxon>
        <taxon>Ecdysozoa</taxon>
        <taxon>Arthropoda</taxon>
        <taxon>Hexapoda</taxon>
        <taxon>Insecta</taxon>
        <taxon>Pterygota</taxon>
        <taxon>Neoptera</taxon>
        <taxon>Endopterygota</taxon>
        <taxon>Coleoptera</taxon>
        <taxon>Polyphaga</taxon>
        <taxon>Cucujiformia</taxon>
        <taxon>Nitidulidae</taxon>
        <taxon>Meligethinae</taxon>
        <taxon>Brassicogethes</taxon>
    </lineage>
</organism>
<evidence type="ECO:0000313" key="4">
    <source>
        <dbReference type="EMBL" id="CAH0564264.1"/>
    </source>
</evidence>
<dbReference type="GO" id="GO:0008146">
    <property type="term" value="F:sulfotransferase activity"/>
    <property type="evidence" value="ECO:0007669"/>
    <property type="project" value="InterPro"/>
</dbReference>
<evidence type="ECO:0000313" key="5">
    <source>
        <dbReference type="Proteomes" id="UP001154078"/>
    </source>
</evidence>
<dbReference type="InterPro" id="IPR000863">
    <property type="entry name" value="Sulfotransferase_dom"/>
</dbReference>
<dbReference type="EMBL" id="OV121140">
    <property type="protein sequence ID" value="CAH0564264.1"/>
    <property type="molecule type" value="Genomic_DNA"/>
</dbReference>
<feature type="domain" description="Sulfotransferase" evidence="3">
    <location>
        <begin position="202"/>
        <end position="291"/>
    </location>
</feature>
<protein>
    <recommendedName>
        <fullName evidence="3">Sulfotransferase domain-containing protein</fullName>
    </recommendedName>
</protein>
<feature type="domain" description="Sulfotransferase" evidence="3">
    <location>
        <begin position="90"/>
        <end position="201"/>
    </location>
</feature>
<comment type="similarity">
    <text evidence="1">Belongs to the sulfotransferase 1 family.</text>
</comment>
<keyword evidence="2" id="KW-0808">Transferase</keyword>
<name>A0A9P0FNH6_BRAAE</name>
<dbReference type="OrthoDB" id="205623at2759"/>
<accession>A0A9P0FNH6</accession>
<evidence type="ECO:0000259" key="3">
    <source>
        <dbReference type="Pfam" id="PF00685"/>
    </source>
</evidence>
<dbReference type="AlphaFoldDB" id="A0A9P0FNH6"/>
<dbReference type="SUPFAM" id="SSF52540">
    <property type="entry name" value="P-loop containing nucleoside triphosphate hydrolases"/>
    <property type="match status" value="1"/>
</dbReference>
<dbReference type="InterPro" id="IPR027417">
    <property type="entry name" value="P-loop_NTPase"/>
</dbReference>
<dbReference type="PANTHER" id="PTHR11783">
    <property type="entry name" value="SULFOTRANSFERASE SULT"/>
    <property type="match status" value="1"/>
</dbReference>
<dbReference type="Gene3D" id="3.40.50.300">
    <property type="entry name" value="P-loop containing nucleotide triphosphate hydrolases"/>
    <property type="match status" value="2"/>
</dbReference>
<proteinExistence type="inferred from homology"/>
<keyword evidence="5" id="KW-1185">Reference proteome</keyword>
<sequence length="299" mass="35047">MSGVTVLNILESSLLNEETNNNNNNNVKQGKKRLKFPYDIIGVDEEVNKELLKDFTGEKTGFVQVGPKKWFFPSGYVKEAENYYNFEPRPDDVWVVTYPRSGTTWSQEMVWLLANNLDYERAEKVPLVDRFPFLEFTSFIHDETLKEFVEENKHCPENLEMVKNTATPAWKLLQAWKQRRFIKTHLPFDLLPPNLLKLGCKKLRSGIEKVSTFLNQEYSKNELDILEEHLKFDNFQNNKSVNMDVYKRVGILKSGEQGFIRKGKSGGWKDYFTQELNKKADKWIEENLKTTDLTFPQIK</sequence>
<evidence type="ECO:0000256" key="1">
    <source>
        <dbReference type="ARBA" id="ARBA00005771"/>
    </source>
</evidence>